<dbReference type="PROSITE" id="PS50932">
    <property type="entry name" value="HTH_LACI_2"/>
    <property type="match status" value="1"/>
</dbReference>
<dbReference type="Pfam" id="PF13377">
    <property type="entry name" value="Peripla_BP_3"/>
    <property type="match status" value="1"/>
</dbReference>
<evidence type="ECO:0000256" key="4">
    <source>
        <dbReference type="ARBA" id="ARBA00023163"/>
    </source>
</evidence>
<dbReference type="SUPFAM" id="SSF53822">
    <property type="entry name" value="Periplasmic binding protein-like I"/>
    <property type="match status" value="1"/>
</dbReference>
<feature type="domain" description="HTH lacI-type" evidence="6">
    <location>
        <begin position="21"/>
        <end position="75"/>
    </location>
</feature>
<dbReference type="GO" id="GO:0000976">
    <property type="term" value="F:transcription cis-regulatory region binding"/>
    <property type="evidence" value="ECO:0007669"/>
    <property type="project" value="TreeGrafter"/>
</dbReference>
<name>A0A2N5XN66_9HYPH</name>
<dbReference type="InterPro" id="IPR046335">
    <property type="entry name" value="LacI/GalR-like_sensor"/>
</dbReference>
<keyword evidence="4" id="KW-0804">Transcription</keyword>
<dbReference type="PANTHER" id="PTHR30146">
    <property type="entry name" value="LACI-RELATED TRANSCRIPTIONAL REPRESSOR"/>
    <property type="match status" value="1"/>
</dbReference>
<evidence type="ECO:0000256" key="5">
    <source>
        <dbReference type="SAM" id="MobiDB-lite"/>
    </source>
</evidence>
<protein>
    <submittedName>
        <fullName evidence="7">LacI family transcriptional regulator</fullName>
    </submittedName>
</protein>
<feature type="region of interest" description="Disordered" evidence="5">
    <location>
        <begin position="1"/>
        <end position="27"/>
    </location>
</feature>
<comment type="caution">
    <text evidence="7">The sequence shown here is derived from an EMBL/GenBank/DDBJ whole genome shotgun (WGS) entry which is preliminary data.</text>
</comment>
<evidence type="ECO:0000313" key="7">
    <source>
        <dbReference type="EMBL" id="PLW75996.1"/>
    </source>
</evidence>
<keyword evidence="3" id="KW-0238">DNA-binding</keyword>
<dbReference type="EMBL" id="PKUQ01000042">
    <property type="protein sequence ID" value="PLW75996.1"/>
    <property type="molecule type" value="Genomic_DNA"/>
</dbReference>
<gene>
    <name evidence="7" type="ORF">C0081_18040</name>
</gene>
<dbReference type="OrthoDB" id="9772505at2"/>
<dbReference type="Gene3D" id="1.10.260.40">
    <property type="entry name" value="lambda repressor-like DNA-binding domains"/>
    <property type="match status" value="1"/>
</dbReference>
<keyword evidence="8" id="KW-1185">Reference proteome</keyword>
<feature type="compositionally biased region" description="Basic and acidic residues" evidence="5">
    <location>
        <begin position="1"/>
        <end position="10"/>
    </location>
</feature>
<dbReference type="AlphaFoldDB" id="A0A2N5XN66"/>
<dbReference type="Proteomes" id="UP000234881">
    <property type="component" value="Unassembled WGS sequence"/>
</dbReference>
<evidence type="ECO:0000256" key="2">
    <source>
        <dbReference type="ARBA" id="ARBA00023015"/>
    </source>
</evidence>
<feature type="compositionally biased region" description="Polar residues" evidence="5">
    <location>
        <begin position="11"/>
        <end position="21"/>
    </location>
</feature>
<proteinExistence type="predicted"/>
<accession>A0A2N5XN66</accession>
<evidence type="ECO:0000259" key="6">
    <source>
        <dbReference type="PROSITE" id="PS50932"/>
    </source>
</evidence>
<dbReference type="RefSeq" id="WP_101535238.1">
    <property type="nucleotide sequence ID" value="NZ_PKUQ01000042.1"/>
</dbReference>
<dbReference type="SMART" id="SM00354">
    <property type="entry name" value="HTH_LACI"/>
    <property type="match status" value="1"/>
</dbReference>
<keyword evidence="1" id="KW-0678">Repressor</keyword>
<dbReference type="InterPro" id="IPR000843">
    <property type="entry name" value="HTH_LacI"/>
</dbReference>
<dbReference type="Pfam" id="PF00356">
    <property type="entry name" value="LacI"/>
    <property type="match status" value="1"/>
</dbReference>
<evidence type="ECO:0000313" key="8">
    <source>
        <dbReference type="Proteomes" id="UP000234881"/>
    </source>
</evidence>
<dbReference type="SUPFAM" id="SSF47413">
    <property type="entry name" value="lambda repressor-like DNA-binding domains"/>
    <property type="match status" value="1"/>
</dbReference>
<dbReference type="PANTHER" id="PTHR30146:SF95">
    <property type="entry name" value="RIBOSE OPERON REPRESSOR"/>
    <property type="match status" value="1"/>
</dbReference>
<organism evidence="7 8">
    <name type="scientific">Cohaesibacter celericrescens</name>
    <dbReference type="NCBI Taxonomy" id="2067669"/>
    <lineage>
        <taxon>Bacteria</taxon>
        <taxon>Pseudomonadati</taxon>
        <taxon>Pseudomonadota</taxon>
        <taxon>Alphaproteobacteria</taxon>
        <taxon>Hyphomicrobiales</taxon>
        <taxon>Cohaesibacteraceae</taxon>
    </lineage>
</organism>
<dbReference type="InterPro" id="IPR010982">
    <property type="entry name" value="Lambda_DNA-bd_dom_sf"/>
</dbReference>
<dbReference type="GO" id="GO:0003700">
    <property type="term" value="F:DNA-binding transcription factor activity"/>
    <property type="evidence" value="ECO:0007669"/>
    <property type="project" value="TreeGrafter"/>
</dbReference>
<sequence length="348" mass="38252">MAESNGEKPVSEQSAGQQNRVTADDVANKAGVSRWTVNRAFRPDASISPKSRARVMQAAEQLGYAPDLLASSLASDKSNLVALLVDDFDNPHKLVMLERLTRILRKNGWDTLLVNMIDRDDASHALLNASQRRVDATILIGIEFDDDVIAAALSARRVKKLIVLARSSHNPHTISVCCDDVAAMTEIETYVTQKKYKRPLFFAGPNTASAHLNRKQTFLDLWRTGHGFEPEVIDGHAYDPILSMKEIQAALGDRARQDLPDIIVCENDALAIGAMDAIRHGLGLQVPDDIAVIGFDDVPLALSPNYQLTTYRQPITAMAERIVAILNNTTETDKHDGFVGHIVIRKSA</sequence>
<evidence type="ECO:0000256" key="3">
    <source>
        <dbReference type="ARBA" id="ARBA00023125"/>
    </source>
</evidence>
<dbReference type="InterPro" id="IPR028082">
    <property type="entry name" value="Peripla_BP_I"/>
</dbReference>
<reference evidence="7 8" key="1">
    <citation type="submission" date="2018-01" db="EMBL/GenBank/DDBJ databases">
        <title>The draft genome sequence of Cohaesibacter sp. H1304.</title>
        <authorList>
            <person name="Wang N.-N."/>
            <person name="Du Z.-J."/>
        </authorList>
    </citation>
    <scope>NUCLEOTIDE SEQUENCE [LARGE SCALE GENOMIC DNA]</scope>
    <source>
        <strain evidence="7 8">H1304</strain>
    </source>
</reference>
<keyword evidence="2" id="KW-0805">Transcription regulation</keyword>
<dbReference type="Gene3D" id="3.40.50.2300">
    <property type="match status" value="2"/>
</dbReference>
<evidence type="ECO:0000256" key="1">
    <source>
        <dbReference type="ARBA" id="ARBA00022491"/>
    </source>
</evidence>
<dbReference type="CDD" id="cd01392">
    <property type="entry name" value="HTH_LacI"/>
    <property type="match status" value="1"/>
</dbReference>